<keyword evidence="5" id="KW-0547">Nucleotide-binding</keyword>
<evidence type="ECO:0000256" key="1">
    <source>
        <dbReference type="ARBA" id="ARBA00004651"/>
    </source>
</evidence>
<evidence type="ECO:0000256" key="3">
    <source>
        <dbReference type="ARBA" id="ARBA00022475"/>
    </source>
</evidence>
<protein>
    <recommendedName>
        <fullName evidence="13">Efflux ABC transporter, permease/ATP-binding protein</fullName>
    </recommendedName>
</protein>
<keyword evidence="4 9" id="KW-0812">Transmembrane</keyword>
<keyword evidence="2" id="KW-0813">Transport</keyword>
<evidence type="ECO:0000259" key="10">
    <source>
        <dbReference type="PROSITE" id="PS50893"/>
    </source>
</evidence>
<dbReference type="PROSITE" id="PS50929">
    <property type="entry name" value="ABC_TM1F"/>
    <property type="match status" value="1"/>
</dbReference>
<dbReference type="InterPro" id="IPR039421">
    <property type="entry name" value="Type_1_exporter"/>
</dbReference>
<dbReference type="InterPro" id="IPR003439">
    <property type="entry name" value="ABC_transporter-like_ATP-bd"/>
</dbReference>
<dbReference type="PROSITE" id="PS50893">
    <property type="entry name" value="ABC_TRANSPORTER_2"/>
    <property type="match status" value="1"/>
</dbReference>
<evidence type="ECO:0000256" key="5">
    <source>
        <dbReference type="ARBA" id="ARBA00022741"/>
    </source>
</evidence>
<dbReference type="PROSITE" id="PS00211">
    <property type="entry name" value="ABC_TRANSPORTER_1"/>
    <property type="match status" value="1"/>
</dbReference>
<dbReference type="InterPro" id="IPR036640">
    <property type="entry name" value="ABC1_TM_sf"/>
</dbReference>
<keyword evidence="8 9" id="KW-0472">Membrane</keyword>
<gene>
    <name evidence="12" type="ORF">AVDCRST_MAG76-949</name>
</gene>
<dbReference type="GO" id="GO:0005886">
    <property type="term" value="C:plasma membrane"/>
    <property type="evidence" value="ECO:0007669"/>
    <property type="project" value="UniProtKB-SubCell"/>
</dbReference>
<dbReference type="GO" id="GO:0140359">
    <property type="term" value="F:ABC-type transporter activity"/>
    <property type="evidence" value="ECO:0007669"/>
    <property type="project" value="InterPro"/>
</dbReference>
<dbReference type="FunFam" id="3.40.50.300:FF:000299">
    <property type="entry name" value="ABC transporter ATP-binding protein/permease"/>
    <property type="match status" value="1"/>
</dbReference>
<dbReference type="GO" id="GO:0016887">
    <property type="term" value="F:ATP hydrolysis activity"/>
    <property type="evidence" value="ECO:0007669"/>
    <property type="project" value="InterPro"/>
</dbReference>
<dbReference type="PROSITE" id="PS00889">
    <property type="entry name" value="CNMP_BINDING_2"/>
    <property type="match status" value="1"/>
</dbReference>
<organism evidence="12">
    <name type="scientific">uncultured Acidimicrobiales bacterium</name>
    <dbReference type="NCBI Taxonomy" id="310071"/>
    <lineage>
        <taxon>Bacteria</taxon>
        <taxon>Bacillati</taxon>
        <taxon>Actinomycetota</taxon>
        <taxon>Acidimicrobiia</taxon>
        <taxon>Acidimicrobiales</taxon>
        <taxon>environmental samples</taxon>
    </lineage>
</organism>
<comment type="subcellular location">
    <subcellularLocation>
        <location evidence="1">Cell membrane</location>
        <topology evidence="1">Multi-pass membrane protein</topology>
    </subcellularLocation>
</comment>
<evidence type="ECO:0000313" key="12">
    <source>
        <dbReference type="EMBL" id="CAA9225574.1"/>
    </source>
</evidence>
<keyword evidence="7 9" id="KW-1133">Transmembrane helix</keyword>
<dbReference type="InterPro" id="IPR018488">
    <property type="entry name" value="cNMP-bd_CS"/>
</dbReference>
<evidence type="ECO:0000256" key="6">
    <source>
        <dbReference type="ARBA" id="ARBA00022840"/>
    </source>
</evidence>
<dbReference type="AlphaFoldDB" id="A0A6J4HIA4"/>
<evidence type="ECO:0000256" key="7">
    <source>
        <dbReference type="ARBA" id="ARBA00022989"/>
    </source>
</evidence>
<dbReference type="InterPro" id="IPR003593">
    <property type="entry name" value="AAA+_ATPase"/>
</dbReference>
<dbReference type="InterPro" id="IPR011527">
    <property type="entry name" value="ABC1_TM_dom"/>
</dbReference>
<evidence type="ECO:0000256" key="8">
    <source>
        <dbReference type="ARBA" id="ARBA00023136"/>
    </source>
</evidence>
<feature type="domain" description="ABC transmembrane type-1" evidence="11">
    <location>
        <begin position="29"/>
        <end position="319"/>
    </location>
</feature>
<evidence type="ECO:0000259" key="11">
    <source>
        <dbReference type="PROSITE" id="PS50929"/>
    </source>
</evidence>
<accession>A0A6J4HIA4</accession>
<feature type="domain" description="ABC transporter" evidence="10">
    <location>
        <begin position="352"/>
        <end position="585"/>
    </location>
</feature>
<dbReference type="SUPFAM" id="SSF90123">
    <property type="entry name" value="ABC transporter transmembrane region"/>
    <property type="match status" value="1"/>
</dbReference>
<dbReference type="Gene3D" id="3.40.50.300">
    <property type="entry name" value="P-loop containing nucleotide triphosphate hydrolases"/>
    <property type="match status" value="1"/>
</dbReference>
<dbReference type="PANTHER" id="PTHR24221">
    <property type="entry name" value="ATP-BINDING CASSETTE SUB-FAMILY B"/>
    <property type="match status" value="1"/>
</dbReference>
<dbReference type="InterPro" id="IPR027417">
    <property type="entry name" value="P-loop_NTPase"/>
</dbReference>
<dbReference type="GO" id="GO:0034040">
    <property type="term" value="F:ATPase-coupled lipid transmembrane transporter activity"/>
    <property type="evidence" value="ECO:0007669"/>
    <property type="project" value="TreeGrafter"/>
</dbReference>
<dbReference type="PANTHER" id="PTHR24221:SF654">
    <property type="entry name" value="ATP-BINDING CASSETTE SUB-FAMILY B MEMBER 6"/>
    <property type="match status" value="1"/>
</dbReference>
<sequence>MRRSETSRRFGQSSQLALSFAPRARRRVLLVALTAVITGFGEASLLYLIVRSATALAAGEPRISVHVAFLDISGVTRSQVGVTAGILLLALMLVTTVNAWVSASLTADTTRDVRVKVGSAFLKASWARQAQEGPSRLQELASAYTGQLSVALTGTTTALTAAVNFAVYLLTALVLNPVACAMLLLGACVINLFLRPLRDAIRRTSKANLLVSRRFNRQVTETALTAREIRAFGVPSAVQAQLADTAGEGAHLQRRLRFLARLQPVVYQDLALGLVVVGLQSAGGASPATVAELGAVVLLLVRSLSYTQQLNSSLQTLNEAHPYLDDLAVALADLESHHEHQGDQALPEGRDLVVDGVSYRYGDGPLILREVTMRACAGECVGIVGRSGSGKSTLVQILLRLRTPTTGTLSIGGAPAREIRQDLWHQTVAFVPQDNLLIAGTVAENIGFFRSTTQEAVVQAARRAHLHDDIAALPDGYDTVLGAGARDLSGGQRQRLGLARALLGSPDVIVLDEPTSALDMRSEQLVQETLQELHGTVTLIIVAHRISTMAICDRIVVLEEGRIKAEGHPDDLAKTSEFYAEAVRLARQGVG</sequence>
<evidence type="ECO:0000256" key="2">
    <source>
        <dbReference type="ARBA" id="ARBA00022448"/>
    </source>
</evidence>
<keyword evidence="3" id="KW-1003">Cell membrane</keyword>
<dbReference type="SUPFAM" id="SSF52540">
    <property type="entry name" value="P-loop containing nucleoside triphosphate hydrolases"/>
    <property type="match status" value="1"/>
</dbReference>
<evidence type="ECO:0000256" key="9">
    <source>
        <dbReference type="SAM" id="Phobius"/>
    </source>
</evidence>
<dbReference type="GO" id="GO:0005524">
    <property type="term" value="F:ATP binding"/>
    <property type="evidence" value="ECO:0007669"/>
    <property type="project" value="UniProtKB-KW"/>
</dbReference>
<dbReference type="EMBL" id="CADCSZ010000055">
    <property type="protein sequence ID" value="CAA9225574.1"/>
    <property type="molecule type" value="Genomic_DNA"/>
</dbReference>
<dbReference type="Pfam" id="PF00005">
    <property type="entry name" value="ABC_tran"/>
    <property type="match status" value="1"/>
</dbReference>
<evidence type="ECO:0008006" key="13">
    <source>
        <dbReference type="Google" id="ProtNLM"/>
    </source>
</evidence>
<keyword evidence="6" id="KW-0067">ATP-binding</keyword>
<evidence type="ECO:0000256" key="4">
    <source>
        <dbReference type="ARBA" id="ARBA00022692"/>
    </source>
</evidence>
<dbReference type="Gene3D" id="1.20.1560.10">
    <property type="entry name" value="ABC transporter type 1, transmembrane domain"/>
    <property type="match status" value="1"/>
</dbReference>
<dbReference type="InterPro" id="IPR017871">
    <property type="entry name" value="ABC_transporter-like_CS"/>
</dbReference>
<name>A0A6J4HIA4_9ACTN</name>
<dbReference type="SMART" id="SM00382">
    <property type="entry name" value="AAA"/>
    <property type="match status" value="1"/>
</dbReference>
<feature type="transmembrane region" description="Helical" evidence="9">
    <location>
        <begin position="174"/>
        <end position="194"/>
    </location>
</feature>
<reference evidence="12" key="1">
    <citation type="submission" date="2020-02" db="EMBL/GenBank/DDBJ databases">
        <authorList>
            <person name="Meier V. D."/>
        </authorList>
    </citation>
    <scope>NUCLEOTIDE SEQUENCE</scope>
    <source>
        <strain evidence="12">AVDCRST_MAG76</strain>
    </source>
</reference>
<proteinExistence type="predicted"/>
<feature type="transmembrane region" description="Helical" evidence="9">
    <location>
        <begin position="81"/>
        <end position="101"/>
    </location>
</feature>